<keyword evidence="1" id="KW-0472">Membrane</keyword>
<evidence type="ECO:0000313" key="3">
    <source>
        <dbReference type="Proteomes" id="UP000194141"/>
    </source>
</evidence>
<dbReference type="STRING" id="1562698.DESAMIL20_315"/>
<name>A0A1X4XZB9_9BACT</name>
<dbReference type="Gene3D" id="3.30.700.10">
    <property type="entry name" value="Glycoprotein, Type 4 Pilin"/>
    <property type="match status" value="1"/>
</dbReference>
<evidence type="ECO:0008006" key="4">
    <source>
        <dbReference type="Google" id="ProtNLM"/>
    </source>
</evidence>
<organism evidence="2 3">
    <name type="scientific">Desulfurella amilsii</name>
    <dbReference type="NCBI Taxonomy" id="1562698"/>
    <lineage>
        <taxon>Bacteria</taxon>
        <taxon>Pseudomonadati</taxon>
        <taxon>Campylobacterota</taxon>
        <taxon>Desulfurellia</taxon>
        <taxon>Desulfurellales</taxon>
        <taxon>Desulfurellaceae</taxon>
        <taxon>Desulfurella</taxon>
    </lineage>
</organism>
<dbReference type="RefSeq" id="WP_086033132.1">
    <property type="nucleotide sequence ID" value="NZ_MDSU01000002.1"/>
</dbReference>
<evidence type="ECO:0000256" key="1">
    <source>
        <dbReference type="SAM" id="Phobius"/>
    </source>
</evidence>
<dbReference type="AlphaFoldDB" id="A0A1X4XZB9"/>
<comment type="caution">
    <text evidence="2">The sequence shown here is derived from an EMBL/GenBank/DDBJ whole genome shotgun (WGS) entry which is preliminary data.</text>
</comment>
<keyword evidence="1" id="KW-0812">Transmembrane</keyword>
<dbReference type="Proteomes" id="UP000194141">
    <property type="component" value="Unassembled WGS sequence"/>
</dbReference>
<dbReference type="InterPro" id="IPR045584">
    <property type="entry name" value="Pilin-like"/>
</dbReference>
<dbReference type="EMBL" id="MDSU01000002">
    <property type="protein sequence ID" value="OSS42885.1"/>
    <property type="molecule type" value="Genomic_DNA"/>
</dbReference>
<protein>
    <recommendedName>
        <fullName evidence="4">Prepilin-type N-terminal cleavage/methylation domain-containing protein</fullName>
    </recommendedName>
</protein>
<dbReference type="SUPFAM" id="SSF54523">
    <property type="entry name" value="Pili subunits"/>
    <property type="match status" value="1"/>
</dbReference>
<gene>
    <name evidence="2" type="ORF">DESAMIL20_315</name>
</gene>
<keyword evidence="1" id="KW-1133">Transmembrane helix</keyword>
<keyword evidence="3" id="KW-1185">Reference proteome</keyword>
<feature type="transmembrane region" description="Helical" evidence="1">
    <location>
        <begin position="12"/>
        <end position="31"/>
    </location>
</feature>
<reference evidence="2 3" key="1">
    <citation type="journal article" date="2017" name="Front. Microbiol.">
        <title>Genome Sequence of Desulfurella amilsii Strain TR1 and Comparative Genomics of Desulfurellaceae Family.</title>
        <authorList>
            <person name="Florentino A.P."/>
            <person name="Stams A.J."/>
            <person name="Sanchez-Andrea I."/>
        </authorList>
    </citation>
    <scope>NUCLEOTIDE SEQUENCE [LARGE SCALE GENOMIC DNA]</scope>
    <source>
        <strain evidence="2 3">TR1</strain>
    </source>
</reference>
<evidence type="ECO:0000313" key="2">
    <source>
        <dbReference type="EMBL" id="OSS42885.1"/>
    </source>
</evidence>
<dbReference type="InterPro" id="IPR012902">
    <property type="entry name" value="N_methyl_site"/>
</dbReference>
<dbReference type="Pfam" id="PF07963">
    <property type="entry name" value="N_methyl"/>
    <property type="match status" value="1"/>
</dbReference>
<dbReference type="NCBIfam" id="TIGR02532">
    <property type="entry name" value="IV_pilin_GFxxxE"/>
    <property type="match status" value="1"/>
</dbReference>
<accession>A0A1X4XZB9</accession>
<proteinExistence type="predicted"/>
<sequence length="334" mass="36427">MKNQEGFTIVELLIVLAVLTILIALSIGGIGKLENLYKRVQTQNYLNSMEKGMEACYSERAWIIDNANYLGQASLNVDTGANGAIDTINNQTPTISAGTPNQAWLDIARTFFTIPYGNALRDAWGNPYYIFVSYPQGNQNGIMYRTIAIVSLGSSHKLQSTFNPNNGSLTLGGTNIGVTISGANIETQKYQATLALLNKYANYLSQTFATLFQADPSKNITIDHFVATDQNGNTSSYTDSNSGIANSCYVSSSNCLETVVQANIALSTSINDQTNAWYYPSASQTSLTQMQIYIDNWSSNVRQPNNEMPPYTAHAIAYTPWGYQLIITAVGGTD</sequence>